<dbReference type="Gene3D" id="1.25.40.10">
    <property type="entry name" value="Tetratricopeptide repeat domain"/>
    <property type="match status" value="1"/>
</dbReference>
<dbReference type="OrthoDB" id="5945798at2759"/>
<organism evidence="1 2">
    <name type="scientific">Polychaeton citri CBS 116435</name>
    <dbReference type="NCBI Taxonomy" id="1314669"/>
    <lineage>
        <taxon>Eukaryota</taxon>
        <taxon>Fungi</taxon>
        <taxon>Dikarya</taxon>
        <taxon>Ascomycota</taxon>
        <taxon>Pezizomycotina</taxon>
        <taxon>Dothideomycetes</taxon>
        <taxon>Dothideomycetidae</taxon>
        <taxon>Capnodiales</taxon>
        <taxon>Capnodiaceae</taxon>
        <taxon>Polychaeton</taxon>
    </lineage>
</organism>
<evidence type="ECO:0000313" key="1">
    <source>
        <dbReference type="EMBL" id="KAF2724920.1"/>
    </source>
</evidence>
<name>A0A9P4UU89_9PEZI</name>
<accession>A0A9P4UU89</accession>
<gene>
    <name evidence="1" type="ORF">K431DRAFT_281393</name>
</gene>
<protein>
    <submittedName>
        <fullName evidence="1">Uncharacterized protein</fullName>
    </submittedName>
</protein>
<comment type="caution">
    <text evidence="1">The sequence shown here is derived from an EMBL/GenBank/DDBJ whole genome shotgun (WGS) entry which is preliminary data.</text>
</comment>
<reference evidence="1" key="1">
    <citation type="journal article" date="2020" name="Stud. Mycol.">
        <title>101 Dothideomycetes genomes: a test case for predicting lifestyles and emergence of pathogens.</title>
        <authorList>
            <person name="Haridas S."/>
            <person name="Albert R."/>
            <person name="Binder M."/>
            <person name="Bloem J."/>
            <person name="Labutti K."/>
            <person name="Salamov A."/>
            <person name="Andreopoulos B."/>
            <person name="Baker S."/>
            <person name="Barry K."/>
            <person name="Bills G."/>
            <person name="Bluhm B."/>
            <person name="Cannon C."/>
            <person name="Castanera R."/>
            <person name="Culley D."/>
            <person name="Daum C."/>
            <person name="Ezra D."/>
            <person name="Gonzalez J."/>
            <person name="Henrissat B."/>
            <person name="Kuo A."/>
            <person name="Liang C."/>
            <person name="Lipzen A."/>
            <person name="Lutzoni F."/>
            <person name="Magnuson J."/>
            <person name="Mondo S."/>
            <person name="Nolan M."/>
            <person name="Ohm R."/>
            <person name="Pangilinan J."/>
            <person name="Park H.-J."/>
            <person name="Ramirez L."/>
            <person name="Alfaro M."/>
            <person name="Sun H."/>
            <person name="Tritt A."/>
            <person name="Yoshinaga Y."/>
            <person name="Zwiers L.-H."/>
            <person name="Turgeon B."/>
            <person name="Goodwin S."/>
            <person name="Spatafora J."/>
            <person name="Crous P."/>
            <person name="Grigoriev I."/>
        </authorList>
    </citation>
    <scope>NUCLEOTIDE SEQUENCE</scope>
    <source>
        <strain evidence="1">CBS 116435</strain>
    </source>
</reference>
<dbReference type="AlphaFoldDB" id="A0A9P4UU89"/>
<keyword evidence="2" id="KW-1185">Reference proteome</keyword>
<evidence type="ECO:0000313" key="2">
    <source>
        <dbReference type="Proteomes" id="UP000799441"/>
    </source>
</evidence>
<dbReference type="Proteomes" id="UP000799441">
    <property type="component" value="Unassembled WGS sequence"/>
</dbReference>
<sequence>MKYVDISNPMGVRQAALNESYFFDCKCTKCARGAIHQEDVFDRPAEQLKDEWKDKARFLLGKWEKLPKDFPKFQLGDTLPERYLAAIQAEAFAYAGVDISHDAGAWHGSLGEAQHALQMCIGTGLWPLHRQPVPHLLRQIFSTYLSIGDHYRAFRVGLKLHFEITPKLQPERFYPDRVIDTWSMHTLANQLASPQNEDIFTEFLAAGVDLRDVYFMFLYEVHEQIPLMNGKDSPFGKVVENIWSQIEPRVSAETIKRKGDEVRPKLEALTRAFKPAQL</sequence>
<dbReference type="EMBL" id="MU003769">
    <property type="protein sequence ID" value="KAF2724920.1"/>
    <property type="molecule type" value="Genomic_DNA"/>
</dbReference>
<dbReference type="InterPro" id="IPR011990">
    <property type="entry name" value="TPR-like_helical_dom_sf"/>
</dbReference>
<proteinExistence type="predicted"/>